<evidence type="ECO:0000256" key="9">
    <source>
        <dbReference type="SAM" id="Phobius"/>
    </source>
</evidence>
<reference evidence="11 12" key="1">
    <citation type="submission" date="2016-10" db="EMBL/GenBank/DDBJ databases">
        <authorList>
            <person name="de Groot N.N."/>
        </authorList>
    </citation>
    <scope>NUCLEOTIDE SEQUENCE [LARGE SCALE GENOMIC DNA]</scope>
    <source>
        <strain evidence="11 12">HLD2</strain>
    </source>
</reference>
<protein>
    <submittedName>
        <fullName evidence="11">Biopolymer transport protein ExbB</fullName>
    </submittedName>
</protein>
<dbReference type="PANTHER" id="PTHR30625">
    <property type="entry name" value="PROTEIN TOLQ"/>
    <property type="match status" value="1"/>
</dbReference>
<dbReference type="STRING" id="415747.SAMN03097708_02526"/>
<evidence type="ECO:0000256" key="2">
    <source>
        <dbReference type="ARBA" id="ARBA00022448"/>
    </source>
</evidence>
<keyword evidence="6 9" id="KW-1133">Transmembrane helix</keyword>
<evidence type="ECO:0000256" key="1">
    <source>
        <dbReference type="ARBA" id="ARBA00004651"/>
    </source>
</evidence>
<accession>A0A1G5QQV6</accession>
<dbReference type="GO" id="GO:0005886">
    <property type="term" value="C:plasma membrane"/>
    <property type="evidence" value="ECO:0007669"/>
    <property type="project" value="UniProtKB-SubCell"/>
</dbReference>
<dbReference type="Proteomes" id="UP000199648">
    <property type="component" value="Unassembled WGS sequence"/>
</dbReference>
<feature type="domain" description="MotA/TolQ/ExbB proton channel" evidence="10">
    <location>
        <begin position="69"/>
        <end position="187"/>
    </location>
</feature>
<keyword evidence="7 9" id="KW-0472">Membrane</keyword>
<evidence type="ECO:0000256" key="8">
    <source>
        <dbReference type="RuleBase" id="RU004057"/>
    </source>
</evidence>
<dbReference type="InterPro" id="IPR050790">
    <property type="entry name" value="ExbB/TolQ_transport"/>
</dbReference>
<dbReference type="GO" id="GO:0017038">
    <property type="term" value="P:protein import"/>
    <property type="evidence" value="ECO:0007669"/>
    <property type="project" value="TreeGrafter"/>
</dbReference>
<evidence type="ECO:0000256" key="4">
    <source>
        <dbReference type="ARBA" id="ARBA00022692"/>
    </source>
</evidence>
<dbReference type="PANTHER" id="PTHR30625:SF15">
    <property type="entry name" value="BIOPOLYMER TRANSPORT PROTEIN EXBB"/>
    <property type="match status" value="1"/>
</dbReference>
<name>A0A1G5QQV6_9GAMM</name>
<evidence type="ECO:0000313" key="11">
    <source>
        <dbReference type="EMBL" id="SCZ63671.1"/>
    </source>
</evidence>
<feature type="transmembrane region" description="Helical" evidence="9">
    <location>
        <begin position="109"/>
        <end position="135"/>
    </location>
</feature>
<evidence type="ECO:0000256" key="7">
    <source>
        <dbReference type="ARBA" id="ARBA00023136"/>
    </source>
</evidence>
<evidence type="ECO:0000256" key="3">
    <source>
        <dbReference type="ARBA" id="ARBA00022475"/>
    </source>
</evidence>
<proteinExistence type="inferred from homology"/>
<dbReference type="RefSeq" id="WP_092997687.1">
    <property type="nucleotide sequence ID" value="NZ_FMWD01000007.1"/>
</dbReference>
<dbReference type="AlphaFoldDB" id="A0A1G5QQV6"/>
<gene>
    <name evidence="11" type="ORF">SAMN03097708_02526</name>
</gene>
<organism evidence="11 12">
    <name type="scientific">Thiohalomonas denitrificans</name>
    <dbReference type="NCBI Taxonomy" id="415747"/>
    <lineage>
        <taxon>Bacteria</taxon>
        <taxon>Pseudomonadati</taxon>
        <taxon>Pseudomonadota</taxon>
        <taxon>Gammaproteobacteria</taxon>
        <taxon>Thiohalomonadales</taxon>
        <taxon>Thiohalomonadaceae</taxon>
        <taxon>Thiohalomonas</taxon>
    </lineage>
</organism>
<keyword evidence="2 8" id="KW-0813">Transport</keyword>
<evidence type="ECO:0000313" key="12">
    <source>
        <dbReference type="Proteomes" id="UP000199648"/>
    </source>
</evidence>
<comment type="similarity">
    <text evidence="8">Belongs to the exbB/tolQ family.</text>
</comment>
<keyword evidence="3" id="KW-1003">Cell membrane</keyword>
<dbReference type="EMBL" id="FMWD01000007">
    <property type="protein sequence ID" value="SCZ63671.1"/>
    <property type="molecule type" value="Genomic_DNA"/>
</dbReference>
<evidence type="ECO:0000256" key="6">
    <source>
        <dbReference type="ARBA" id="ARBA00022989"/>
    </source>
</evidence>
<sequence length="220" mass="23527">MMISELFAKGGPVVWILAGYSLVALTIIVERLIHFALLGRVPTDFGKQARSALHVGTLGKLTARHRGPEVNVMRAVLEASGEGIRELSRVAERVGSQELQRMERGFRTLAILGNTAPLLGLFGTITGMIKAFMVIEAAGGRVDAQALAGGIWEAMVTTGVGLAVAIPVLLILHLLEGMADRRAQSMKACASLVLERLPHAPEADEEEDAVHHRDGGIHAF</sequence>
<evidence type="ECO:0000256" key="5">
    <source>
        <dbReference type="ARBA" id="ARBA00022927"/>
    </source>
</evidence>
<keyword evidence="4 9" id="KW-0812">Transmembrane</keyword>
<comment type="subcellular location">
    <subcellularLocation>
        <location evidence="1">Cell membrane</location>
        <topology evidence="1">Multi-pass membrane protein</topology>
    </subcellularLocation>
    <subcellularLocation>
        <location evidence="8">Membrane</location>
        <topology evidence="8">Multi-pass membrane protein</topology>
    </subcellularLocation>
</comment>
<feature type="transmembrane region" description="Helical" evidence="9">
    <location>
        <begin position="155"/>
        <end position="175"/>
    </location>
</feature>
<dbReference type="Pfam" id="PF01618">
    <property type="entry name" value="MotA_ExbB"/>
    <property type="match status" value="1"/>
</dbReference>
<keyword evidence="5 8" id="KW-0653">Protein transport</keyword>
<keyword evidence="12" id="KW-1185">Reference proteome</keyword>
<dbReference type="OrthoDB" id="4045at2"/>
<evidence type="ECO:0000259" key="10">
    <source>
        <dbReference type="Pfam" id="PF01618"/>
    </source>
</evidence>
<feature type="transmembrane region" description="Helical" evidence="9">
    <location>
        <begin position="12"/>
        <end position="33"/>
    </location>
</feature>
<dbReference type="InterPro" id="IPR002898">
    <property type="entry name" value="MotA_ExbB_proton_chnl"/>
</dbReference>